<dbReference type="HOGENOM" id="CLU_3071426_0_0_1"/>
<reference evidence="2" key="1">
    <citation type="journal article" date="2011" name="Nat. Genet.">
        <title>The Arabidopsis lyrata genome sequence and the basis of rapid genome size change.</title>
        <authorList>
            <person name="Hu T.T."/>
            <person name="Pattyn P."/>
            <person name="Bakker E.G."/>
            <person name="Cao J."/>
            <person name="Cheng J.-F."/>
            <person name="Clark R.M."/>
            <person name="Fahlgren N."/>
            <person name="Fawcett J.A."/>
            <person name="Grimwood J."/>
            <person name="Gundlach H."/>
            <person name="Haberer G."/>
            <person name="Hollister J.D."/>
            <person name="Ossowski S."/>
            <person name="Ottilar R.P."/>
            <person name="Salamov A.A."/>
            <person name="Schneeberger K."/>
            <person name="Spannagl M."/>
            <person name="Wang X."/>
            <person name="Yang L."/>
            <person name="Nasrallah M.E."/>
            <person name="Bergelson J."/>
            <person name="Carrington J.C."/>
            <person name="Gaut B.S."/>
            <person name="Schmutz J."/>
            <person name="Mayer K.F.X."/>
            <person name="Van de Peer Y."/>
            <person name="Grigoriev I.V."/>
            <person name="Nordborg M."/>
            <person name="Weigel D."/>
            <person name="Guo Y.-L."/>
        </authorList>
    </citation>
    <scope>NUCLEOTIDE SEQUENCE [LARGE SCALE GENOMIC DNA]</scope>
    <source>
        <strain evidence="2">cv. MN47</strain>
    </source>
</reference>
<organism evidence="2">
    <name type="scientific">Arabidopsis lyrata subsp. lyrata</name>
    <name type="common">Lyre-leaved rock-cress</name>
    <dbReference type="NCBI Taxonomy" id="81972"/>
    <lineage>
        <taxon>Eukaryota</taxon>
        <taxon>Viridiplantae</taxon>
        <taxon>Streptophyta</taxon>
        <taxon>Embryophyta</taxon>
        <taxon>Tracheophyta</taxon>
        <taxon>Spermatophyta</taxon>
        <taxon>Magnoliopsida</taxon>
        <taxon>eudicotyledons</taxon>
        <taxon>Gunneridae</taxon>
        <taxon>Pentapetalae</taxon>
        <taxon>rosids</taxon>
        <taxon>malvids</taxon>
        <taxon>Brassicales</taxon>
        <taxon>Brassicaceae</taxon>
        <taxon>Camelineae</taxon>
        <taxon>Arabidopsis</taxon>
    </lineage>
</organism>
<name>D7LGS4_ARALL</name>
<dbReference type="EMBL" id="GL348716">
    <property type="protein sequence ID" value="EFH54985.1"/>
    <property type="molecule type" value="Genomic_DNA"/>
</dbReference>
<dbReference type="Gramene" id="scaffold_400415.1">
    <property type="protein sequence ID" value="scaffold_400415.1"/>
    <property type="gene ID" value="scaffold_400415.1"/>
</dbReference>
<evidence type="ECO:0000313" key="2">
    <source>
        <dbReference type="Proteomes" id="UP000008694"/>
    </source>
</evidence>
<protein>
    <submittedName>
        <fullName evidence="1">Predicted protein</fullName>
    </submittedName>
</protein>
<gene>
    <name evidence="1" type="ORF">ARALYDRAFT_900914</name>
</gene>
<sequence>MASNQVSGSVRFERLFEFNRSLSSPTSFSYQISMDFGVFRNEATSKWINRLVK</sequence>
<keyword evidence="2" id="KW-1185">Reference proteome</keyword>
<dbReference type="Proteomes" id="UP000008694">
    <property type="component" value="Unassembled WGS sequence"/>
</dbReference>
<evidence type="ECO:0000313" key="1">
    <source>
        <dbReference type="EMBL" id="EFH54985.1"/>
    </source>
</evidence>
<dbReference type="AlphaFoldDB" id="D7LGS4"/>
<accession>D7LGS4</accession>
<proteinExistence type="predicted"/>